<keyword evidence="6" id="KW-1185">Reference proteome</keyword>
<keyword evidence="5" id="KW-0418">Kinase</keyword>
<dbReference type="SUPFAM" id="SSF56112">
    <property type="entry name" value="Protein kinase-like (PK-like)"/>
    <property type="match status" value="2"/>
</dbReference>
<dbReference type="RefSeq" id="XP_013238830.1">
    <property type="nucleotide sequence ID" value="XM_013383376.1"/>
</dbReference>
<dbReference type="OrthoDB" id="10020333at2759"/>
<dbReference type="Gene3D" id="1.10.510.10">
    <property type="entry name" value="Transferase(Phosphotransferase) domain 1"/>
    <property type="match status" value="1"/>
</dbReference>
<reference evidence="5 6" key="1">
    <citation type="submission" date="2014-04" db="EMBL/GenBank/DDBJ databases">
        <title>A new species of microsporidia sheds light on the evolution of extreme parasitism.</title>
        <authorList>
            <person name="Haag K.L."/>
            <person name="James T.Y."/>
            <person name="Larsson R."/>
            <person name="Schaer T.M."/>
            <person name="Refardt D."/>
            <person name="Pombert J.-F."/>
            <person name="Ebert D."/>
        </authorList>
    </citation>
    <scope>NUCLEOTIDE SEQUENCE [LARGE SCALE GENOMIC DNA]</scope>
    <source>
        <strain evidence="5 6">UGP3</strain>
        <tissue evidence="5">Spores</tissue>
    </source>
</reference>
<organism evidence="5 6">
    <name type="scientific">Mitosporidium daphniae</name>
    <dbReference type="NCBI Taxonomy" id="1485682"/>
    <lineage>
        <taxon>Eukaryota</taxon>
        <taxon>Fungi</taxon>
        <taxon>Fungi incertae sedis</taxon>
        <taxon>Microsporidia</taxon>
        <taxon>Mitosporidium</taxon>
    </lineage>
</organism>
<dbReference type="GeneID" id="25258724"/>
<keyword evidence="1" id="KW-0723">Serine/threonine-protein kinase</keyword>
<evidence type="ECO:0000313" key="5">
    <source>
        <dbReference type="EMBL" id="KGG52372.1"/>
    </source>
</evidence>
<sequence length="402" mass="45621">MSSKVLPTPFKFNASATEPMVPLLKELPNSASDCADIPSYPTLDFPVTVYKALDLNHYKYNNETWHKEITDSETKNNQIQELLALEMYACFPERFSHLTEVSPNSTAIWRALFRKALSFYREKNCDPVFVALKRINPTSSPDRILDEVSFISDVSFHENIVNIISVQRYEDQIVVVTPYFQHSDFRVTFYFNVLGLLPDNGSHPASMLHEKPVRYSPLTEPANSADLPSVPSENRHPLFSRSGYLVNDKRPAFKAPRAGTRGFRAPEVLFKCAHQTPLIDMWSIGVIFLTILIGHYPLFNSSDDFDAAVEIACIFGNEAMKDAALFYSREWKCNTPSVPEKRVPFSKLVEHFNPNLFKILPDEAFDLLNRLLALKTSDRISAADSLRHPFIVGDFGSCTKNL</sequence>
<proteinExistence type="predicted"/>
<dbReference type="PANTHER" id="PTHR24055">
    <property type="entry name" value="MITOGEN-ACTIVATED PROTEIN KINASE"/>
    <property type="match status" value="1"/>
</dbReference>
<dbReference type="EMBL" id="JMKJ01000088">
    <property type="protein sequence ID" value="KGG52372.1"/>
    <property type="molecule type" value="Genomic_DNA"/>
</dbReference>
<evidence type="ECO:0000256" key="3">
    <source>
        <dbReference type="ARBA" id="ARBA00022840"/>
    </source>
</evidence>
<keyword evidence="5" id="KW-0808">Transferase</keyword>
<feature type="domain" description="Protein kinase" evidence="4">
    <location>
        <begin position="95"/>
        <end position="391"/>
    </location>
</feature>
<keyword evidence="2" id="KW-0547">Nucleotide-binding</keyword>
<dbReference type="Gene3D" id="3.30.200.20">
    <property type="entry name" value="Phosphorylase Kinase, domain 1"/>
    <property type="match status" value="1"/>
</dbReference>
<evidence type="ECO:0000256" key="1">
    <source>
        <dbReference type="ARBA" id="ARBA00022527"/>
    </source>
</evidence>
<evidence type="ECO:0000256" key="2">
    <source>
        <dbReference type="ARBA" id="ARBA00022741"/>
    </source>
</evidence>
<dbReference type="SMART" id="SM00220">
    <property type="entry name" value="S_TKc"/>
    <property type="match status" value="1"/>
</dbReference>
<keyword evidence="3" id="KW-0067">ATP-binding</keyword>
<evidence type="ECO:0000259" key="4">
    <source>
        <dbReference type="PROSITE" id="PS50011"/>
    </source>
</evidence>
<name>A0A098VTV7_9MICR</name>
<gene>
    <name evidence="5" type="ORF">DI09_17p20</name>
</gene>
<dbReference type="GO" id="GO:0005524">
    <property type="term" value="F:ATP binding"/>
    <property type="evidence" value="ECO:0007669"/>
    <property type="project" value="UniProtKB-KW"/>
</dbReference>
<dbReference type="Pfam" id="PF00069">
    <property type="entry name" value="Pkinase"/>
    <property type="match status" value="1"/>
</dbReference>
<comment type="caution">
    <text evidence="5">The sequence shown here is derived from an EMBL/GenBank/DDBJ whole genome shotgun (WGS) entry which is preliminary data.</text>
</comment>
<accession>A0A098VTV7</accession>
<dbReference type="InterPro" id="IPR050117">
    <property type="entry name" value="MAPK"/>
</dbReference>
<protein>
    <submittedName>
        <fullName evidence="5">Cdc7 cell cycle protein kinase</fullName>
    </submittedName>
</protein>
<evidence type="ECO:0000313" key="6">
    <source>
        <dbReference type="Proteomes" id="UP000029725"/>
    </source>
</evidence>
<dbReference type="VEuPathDB" id="MicrosporidiaDB:DI09_17p20"/>
<dbReference type="InterPro" id="IPR000719">
    <property type="entry name" value="Prot_kinase_dom"/>
</dbReference>
<dbReference type="AlphaFoldDB" id="A0A098VTV7"/>
<dbReference type="GO" id="GO:0004674">
    <property type="term" value="F:protein serine/threonine kinase activity"/>
    <property type="evidence" value="ECO:0007669"/>
    <property type="project" value="UniProtKB-KW"/>
</dbReference>
<dbReference type="PROSITE" id="PS50011">
    <property type="entry name" value="PROTEIN_KINASE_DOM"/>
    <property type="match status" value="1"/>
</dbReference>
<dbReference type="Proteomes" id="UP000029725">
    <property type="component" value="Unassembled WGS sequence"/>
</dbReference>
<dbReference type="HOGENOM" id="CLU_685275_0_0_1"/>
<dbReference type="InterPro" id="IPR011009">
    <property type="entry name" value="Kinase-like_dom_sf"/>
</dbReference>